<dbReference type="EMBL" id="BAAAQM010000049">
    <property type="protein sequence ID" value="GAA1993311.1"/>
    <property type="molecule type" value="Genomic_DNA"/>
</dbReference>
<evidence type="ECO:0000256" key="1">
    <source>
        <dbReference type="SAM" id="Phobius"/>
    </source>
</evidence>
<gene>
    <name evidence="2" type="ORF">GCM10009838_66670</name>
</gene>
<keyword evidence="1" id="KW-0472">Membrane</keyword>
<keyword evidence="1" id="KW-1133">Transmembrane helix</keyword>
<protein>
    <recommendedName>
        <fullName evidence="4">DUF1700 domain-containing protein</fullName>
    </recommendedName>
</protein>
<comment type="caution">
    <text evidence="2">The sequence shown here is derived from an EMBL/GenBank/DDBJ whole genome shotgun (WGS) entry which is preliminary data.</text>
</comment>
<evidence type="ECO:0000313" key="3">
    <source>
        <dbReference type="Proteomes" id="UP001499854"/>
    </source>
</evidence>
<dbReference type="Proteomes" id="UP001499854">
    <property type="component" value="Unassembled WGS sequence"/>
</dbReference>
<organism evidence="2 3">
    <name type="scientific">Catenulispora subtropica</name>
    <dbReference type="NCBI Taxonomy" id="450798"/>
    <lineage>
        <taxon>Bacteria</taxon>
        <taxon>Bacillati</taxon>
        <taxon>Actinomycetota</taxon>
        <taxon>Actinomycetes</taxon>
        <taxon>Catenulisporales</taxon>
        <taxon>Catenulisporaceae</taxon>
        <taxon>Catenulispora</taxon>
    </lineage>
</organism>
<feature type="transmembrane region" description="Helical" evidence="1">
    <location>
        <begin position="164"/>
        <end position="185"/>
    </location>
</feature>
<reference evidence="3" key="1">
    <citation type="journal article" date="2019" name="Int. J. Syst. Evol. Microbiol.">
        <title>The Global Catalogue of Microorganisms (GCM) 10K type strain sequencing project: providing services to taxonomists for standard genome sequencing and annotation.</title>
        <authorList>
            <consortium name="The Broad Institute Genomics Platform"/>
            <consortium name="The Broad Institute Genome Sequencing Center for Infectious Disease"/>
            <person name="Wu L."/>
            <person name="Ma J."/>
        </authorList>
    </citation>
    <scope>NUCLEOTIDE SEQUENCE [LARGE SCALE GENOMIC DNA]</scope>
    <source>
        <strain evidence="3">JCM 16013</strain>
    </source>
</reference>
<dbReference type="NCBIfam" id="NF038403">
    <property type="entry name" value="perm_prefix_1"/>
    <property type="match status" value="1"/>
</dbReference>
<proteinExistence type="predicted"/>
<dbReference type="InterPro" id="IPR047928">
    <property type="entry name" value="Perm_prefix_1"/>
</dbReference>
<feature type="transmembrane region" description="Helical" evidence="1">
    <location>
        <begin position="105"/>
        <end position="127"/>
    </location>
</feature>
<keyword evidence="3" id="KW-1185">Reference proteome</keyword>
<feature type="transmembrane region" description="Helical" evidence="1">
    <location>
        <begin position="77"/>
        <end position="99"/>
    </location>
</feature>
<sequence length="191" mass="20001">MAEPRLIRDYRTVLAARLPAELAEEVADGLEQTYRHHLAAGRDPQAAAEAAVAEFGAAETITAAITEVSPARHAARILLAAGPLVGGCWALVLINAHAWTWPVPILARLAFGATLAVVIALLVVAAFSARYRTTERTAAAALIGLAVLDLTLPGALVLPGVLQGWPVALAAALSLARATFAARAWRRIHST</sequence>
<evidence type="ECO:0008006" key="4">
    <source>
        <dbReference type="Google" id="ProtNLM"/>
    </source>
</evidence>
<name>A0ABP5E887_9ACTN</name>
<feature type="transmembrane region" description="Helical" evidence="1">
    <location>
        <begin position="139"/>
        <end position="158"/>
    </location>
</feature>
<evidence type="ECO:0000313" key="2">
    <source>
        <dbReference type="EMBL" id="GAA1993311.1"/>
    </source>
</evidence>
<keyword evidence="1" id="KW-0812">Transmembrane</keyword>
<dbReference type="RefSeq" id="WP_344661148.1">
    <property type="nucleotide sequence ID" value="NZ_BAAAQM010000049.1"/>
</dbReference>
<accession>A0ABP5E887</accession>